<evidence type="ECO:0000313" key="1">
    <source>
        <dbReference type="EMBL" id="MEK7954500.1"/>
    </source>
</evidence>
<organism evidence="1 2">
    <name type="scientific">Luteolibacter soli</name>
    <dbReference type="NCBI Taxonomy" id="3135280"/>
    <lineage>
        <taxon>Bacteria</taxon>
        <taxon>Pseudomonadati</taxon>
        <taxon>Verrucomicrobiota</taxon>
        <taxon>Verrucomicrobiia</taxon>
        <taxon>Verrucomicrobiales</taxon>
        <taxon>Verrucomicrobiaceae</taxon>
        <taxon>Luteolibacter</taxon>
    </lineage>
</organism>
<dbReference type="RefSeq" id="WP_341408269.1">
    <property type="nucleotide sequence ID" value="NZ_JBBUKT010000031.1"/>
</dbReference>
<sequence length="74" mass="8423">MMSIDLLKSYVPEPRAQQVLEMIGVSTRRGTDMVDQVLTFARGVEGRRTKVDLGLVAREVVKIWLEVRAFPEPH</sequence>
<accession>A0ABU9B462</accession>
<comment type="caution">
    <text evidence="1">The sequence shown here is derived from an EMBL/GenBank/DDBJ whole genome shotgun (WGS) entry which is preliminary data.</text>
</comment>
<proteinExistence type="predicted"/>
<name>A0ABU9B462_9BACT</name>
<evidence type="ECO:0000313" key="2">
    <source>
        <dbReference type="Proteomes" id="UP001371305"/>
    </source>
</evidence>
<protein>
    <submittedName>
        <fullName evidence="1">Uncharacterized protein</fullName>
    </submittedName>
</protein>
<dbReference type="Proteomes" id="UP001371305">
    <property type="component" value="Unassembled WGS sequence"/>
</dbReference>
<gene>
    <name evidence="1" type="ORF">WKV53_28570</name>
</gene>
<reference evidence="1 2" key="1">
    <citation type="submission" date="2024-04" db="EMBL/GenBank/DDBJ databases">
        <title>Luteolibacter sp. isolated from soil.</title>
        <authorList>
            <person name="An J."/>
        </authorList>
    </citation>
    <scope>NUCLEOTIDE SEQUENCE [LARGE SCALE GENOMIC DNA]</scope>
    <source>
        <strain evidence="1 2">Y139</strain>
    </source>
</reference>
<dbReference type="EMBL" id="JBBUKT010000031">
    <property type="protein sequence ID" value="MEK7954500.1"/>
    <property type="molecule type" value="Genomic_DNA"/>
</dbReference>
<keyword evidence="2" id="KW-1185">Reference proteome</keyword>